<feature type="domain" description="Sushi" evidence="6">
    <location>
        <begin position="28"/>
        <end position="92"/>
    </location>
</feature>
<accession>A0ABM1TJB9</accession>
<evidence type="ECO:0000256" key="3">
    <source>
        <dbReference type="ARBA" id="ARBA00023157"/>
    </source>
</evidence>
<evidence type="ECO:0000259" key="6">
    <source>
        <dbReference type="PROSITE" id="PS50923"/>
    </source>
</evidence>
<dbReference type="Proteomes" id="UP000694941">
    <property type="component" value="Unplaced"/>
</dbReference>
<proteinExistence type="predicted"/>
<dbReference type="PANTHER" id="PTHR45656">
    <property type="entry name" value="PROTEIN CBR-CLEC-78"/>
    <property type="match status" value="1"/>
</dbReference>
<name>A0ABM1TJB9_LIMPO</name>
<dbReference type="SUPFAM" id="SSF57535">
    <property type="entry name" value="Complement control module/SCR domain"/>
    <property type="match status" value="4"/>
</dbReference>
<gene>
    <name evidence="8" type="primary">LOC106471657</name>
</gene>
<feature type="signal peptide" evidence="5">
    <location>
        <begin position="1"/>
        <end position="27"/>
    </location>
</feature>
<dbReference type="RefSeq" id="XP_022255975.1">
    <property type="nucleotide sequence ID" value="XM_022400267.1"/>
</dbReference>
<dbReference type="CDD" id="cd00033">
    <property type="entry name" value="CCP"/>
    <property type="match status" value="4"/>
</dbReference>
<sequence length="284" mass="32201">MQLLLYFQRNEWILLMLLLMFCNISCGKDCGEPPDVAEAKPDLKGKNRPYRVGTTITYNCFPGYYHHGENTAYCVLKDKTSIWLPPNMSCEPVQCGDPGYVRNGRQLTHVYIFGRNVTYVCNPGYELTDERGPTGKEEYTMWCLPSGLWDKSVPTCNKVICPYLENPENGNVVYTERTYRAKAQYTCDEGFLLKGPEERKCQENKTWSELQPSCTEITCPTPVLPGGQIYNILGDDNKVGSLVIYSCGRGNQRTVKCLNSGVWSRDAPICAGRLNLFMNITKKF</sequence>
<feature type="chain" id="PRO_5045082007" evidence="5">
    <location>
        <begin position="28"/>
        <end position="284"/>
    </location>
</feature>
<feature type="disulfide bond" evidence="4">
    <location>
        <begin position="187"/>
        <end position="214"/>
    </location>
</feature>
<dbReference type="PANTHER" id="PTHR45656:SF4">
    <property type="entry name" value="PROTEIN CBR-CLEC-78"/>
    <property type="match status" value="1"/>
</dbReference>
<feature type="domain" description="Sushi" evidence="6">
    <location>
        <begin position="217"/>
        <end position="272"/>
    </location>
</feature>
<evidence type="ECO:0000256" key="2">
    <source>
        <dbReference type="ARBA" id="ARBA00022737"/>
    </source>
</evidence>
<dbReference type="GeneID" id="106471657"/>
<keyword evidence="3 4" id="KW-1015">Disulfide bond</keyword>
<dbReference type="PROSITE" id="PS50923">
    <property type="entry name" value="SUSHI"/>
    <property type="match status" value="4"/>
</dbReference>
<dbReference type="InterPro" id="IPR035976">
    <property type="entry name" value="Sushi/SCR/CCP_sf"/>
</dbReference>
<evidence type="ECO:0000256" key="4">
    <source>
        <dbReference type="PROSITE-ProRule" id="PRU00302"/>
    </source>
</evidence>
<evidence type="ECO:0000313" key="7">
    <source>
        <dbReference type="Proteomes" id="UP000694941"/>
    </source>
</evidence>
<evidence type="ECO:0000256" key="5">
    <source>
        <dbReference type="SAM" id="SignalP"/>
    </source>
</evidence>
<dbReference type="InterPro" id="IPR000436">
    <property type="entry name" value="Sushi_SCR_CCP_dom"/>
</dbReference>
<evidence type="ECO:0000256" key="1">
    <source>
        <dbReference type="ARBA" id="ARBA00022729"/>
    </source>
</evidence>
<dbReference type="Pfam" id="PF00084">
    <property type="entry name" value="Sushi"/>
    <property type="match status" value="4"/>
</dbReference>
<dbReference type="SMART" id="SM00032">
    <property type="entry name" value="CCP"/>
    <property type="match status" value="4"/>
</dbReference>
<comment type="caution">
    <text evidence="4">Lacks conserved residue(s) required for the propagation of feature annotation.</text>
</comment>
<feature type="domain" description="Sushi" evidence="6">
    <location>
        <begin position="93"/>
        <end position="158"/>
    </location>
</feature>
<keyword evidence="4" id="KW-0768">Sushi</keyword>
<feature type="domain" description="Sushi" evidence="6">
    <location>
        <begin position="159"/>
        <end position="216"/>
    </location>
</feature>
<reference evidence="8" key="1">
    <citation type="submission" date="2025-08" db="UniProtKB">
        <authorList>
            <consortium name="RefSeq"/>
        </authorList>
    </citation>
    <scope>IDENTIFICATION</scope>
    <source>
        <tissue evidence="8">Muscle</tissue>
    </source>
</reference>
<evidence type="ECO:0000313" key="8">
    <source>
        <dbReference type="RefSeq" id="XP_022255975.1"/>
    </source>
</evidence>
<organism evidence="7 8">
    <name type="scientific">Limulus polyphemus</name>
    <name type="common">Atlantic horseshoe crab</name>
    <dbReference type="NCBI Taxonomy" id="6850"/>
    <lineage>
        <taxon>Eukaryota</taxon>
        <taxon>Metazoa</taxon>
        <taxon>Ecdysozoa</taxon>
        <taxon>Arthropoda</taxon>
        <taxon>Chelicerata</taxon>
        <taxon>Merostomata</taxon>
        <taxon>Xiphosura</taxon>
        <taxon>Limulidae</taxon>
        <taxon>Limulus</taxon>
    </lineage>
</organism>
<keyword evidence="2" id="KW-0677">Repeat</keyword>
<keyword evidence="7" id="KW-1185">Reference proteome</keyword>
<dbReference type="Gene3D" id="2.10.70.10">
    <property type="entry name" value="Complement Module, domain 1"/>
    <property type="match status" value="4"/>
</dbReference>
<protein>
    <submittedName>
        <fullName evidence="8">Protein lev-9-like</fullName>
    </submittedName>
</protein>
<dbReference type="InterPro" id="IPR051277">
    <property type="entry name" value="SEZ6_CSMD_C4BPB_Regulators"/>
</dbReference>
<keyword evidence="1 5" id="KW-0732">Signal</keyword>